<dbReference type="Proteomes" id="UP001217918">
    <property type="component" value="Unassembled WGS sequence"/>
</dbReference>
<evidence type="ECO:0000256" key="1">
    <source>
        <dbReference type="SAM" id="SignalP"/>
    </source>
</evidence>
<name>A0AAD9IAS8_9PEZI</name>
<dbReference type="EMBL" id="JAQQPM010000007">
    <property type="protein sequence ID" value="KAK2073432.1"/>
    <property type="molecule type" value="Genomic_DNA"/>
</dbReference>
<sequence length="156" mass="16613">MAAMSKLAVLGFAALAAAVAVDLGTVVKGNRAELVTRQSPSGGYFSHCWVSGIIDKQLQGNCGSDPSDPNADLHQVWLDLNLCFGNIDGTVYWEDHGNGLDSCDCSSKDETTSIMQCTCTNLDNVSVHNGDLDLNTLIRYDQGTLACFNNYGGQTS</sequence>
<dbReference type="Gene3D" id="2.30.60.10">
    <property type="entry name" value="Cyanovirin-N"/>
    <property type="match status" value="1"/>
</dbReference>
<accession>A0AAD9IAS8</accession>
<feature type="domain" description="Cyanovirin-N" evidence="2">
    <location>
        <begin position="58"/>
        <end position="145"/>
    </location>
</feature>
<dbReference type="InterPro" id="IPR036673">
    <property type="entry name" value="Cyanovirin-N_sf"/>
</dbReference>
<comment type="caution">
    <text evidence="3">The sequence shown here is derived from an EMBL/GenBank/DDBJ whole genome shotgun (WGS) entry which is preliminary data.</text>
</comment>
<gene>
    <name evidence="3" type="ORF">P8C59_007717</name>
</gene>
<evidence type="ECO:0000259" key="2">
    <source>
        <dbReference type="Pfam" id="PF08881"/>
    </source>
</evidence>
<dbReference type="Pfam" id="PF08881">
    <property type="entry name" value="CVNH"/>
    <property type="match status" value="1"/>
</dbReference>
<evidence type="ECO:0000313" key="4">
    <source>
        <dbReference type="Proteomes" id="UP001217918"/>
    </source>
</evidence>
<organism evidence="3 4">
    <name type="scientific">Phyllachora maydis</name>
    <dbReference type="NCBI Taxonomy" id="1825666"/>
    <lineage>
        <taxon>Eukaryota</taxon>
        <taxon>Fungi</taxon>
        <taxon>Dikarya</taxon>
        <taxon>Ascomycota</taxon>
        <taxon>Pezizomycotina</taxon>
        <taxon>Sordariomycetes</taxon>
        <taxon>Sordariomycetidae</taxon>
        <taxon>Phyllachorales</taxon>
        <taxon>Phyllachoraceae</taxon>
        <taxon>Phyllachora</taxon>
    </lineage>
</organism>
<feature type="signal peptide" evidence="1">
    <location>
        <begin position="1"/>
        <end position="18"/>
    </location>
</feature>
<keyword evidence="4" id="KW-1185">Reference proteome</keyword>
<proteinExistence type="predicted"/>
<keyword evidence="1" id="KW-0732">Signal</keyword>
<feature type="chain" id="PRO_5041982043" description="Cyanovirin-N domain-containing protein" evidence="1">
    <location>
        <begin position="19"/>
        <end position="156"/>
    </location>
</feature>
<dbReference type="InterPro" id="IPR011058">
    <property type="entry name" value="Cyanovirin-N"/>
</dbReference>
<reference evidence="3" key="1">
    <citation type="journal article" date="2023" name="Mol. Plant Microbe Interact.">
        <title>Elucidating the Obligate Nature and Biological Capacity of an Invasive Fungal Corn Pathogen.</title>
        <authorList>
            <person name="MacCready J.S."/>
            <person name="Roggenkamp E.M."/>
            <person name="Gdanetz K."/>
            <person name="Chilvers M.I."/>
        </authorList>
    </citation>
    <scope>NUCLEOTIDE SEQUENCE</scope>
    <source>
        <strain evidence="3">PM02</strain>
    </source>
</reference>
<protein>
    <recommendedName>
        <fullName evidence="2">Cyanovirin-N domain-containing protein</fullName>
    </recommendedName>
</protein>
<dbReference type="SUPFAM" id="SSF51322">
    <property type="entry name" value="Cyanovirin-N"/>
    <property type="match status" value="1"/>
</dbReference>
<dbReference type="AlphaFoldDB" id="A0AAD9IAS8"/>
<evidence type="ECO:0000313" key="3">
    <source>
        <dbReference type="EMBL" id="KAK2073432.1"/>
    </source>
</evidence>